<evidence type="ECO:0000256" key="1">
    <source>
        <dbReference type="SAM" id="MobiDB-lite"/>
    </source>
</evidence>
<proteinExistence type="predicted"/>
<gene>
    <name evidence="2" type="ORF">H4219_000758</name>
</gene>
<protein>
    <submittedName>
        <fullName evidence="2">Uncharacterized protein</fullName>
    </submittedName>
</protein>
<reference evidence="2" key="1">
    <citation type="submission" date="2022-07" db="EMBL/GenBank/DDBJ databases">
        <title>Phylogenomic reconstructions and comparative analyses of Kickxellomycotina fungi.</title>
        <authorList>
            <person name="Reynolds N.K."/>
            <person name="Stajich J.E."/>
            <person name="Barry K."/>
            <person name="Grigoriev I.V."/>
            <person name="Crous P."/>
            <person name="Smith M.E."/>
        </authorList>
    </citation>
    <scope>NUCLEOTIDE SEQUENCE</scope>
    <source>
        <strain evidence="2">NBRC 100468</strain>
    </source>
</reference>
<sequence length="341" mass="39741">MDTHAICGQPLRHLASEQAFRPIAIPAPHIAKYHPYEKEHIAQPFHSHYTRKPSPPRCGYHADNQGARGNYQEWSYFNHTSEYQHRLSPSPKFDTKLESLRVDSWPHLSPHAQSSSHHSRDSHATGNNGLKYHNALYDRPKEHIRLPSFNEAFKDIISEKRSPLHINNKSQSPSPLSPQNAKYRTSHEPMASRQPRTYHYNSTYDGLYSDDGYINVDEAIEVDIPEIQEIRNFCTNPQAGEYDYHRLYAYYQSLELEMKGKIKKDYLSNGSNTKRYHRIQLICKRLEYLKSVSNGSLDRAIYMFKQEKTGLSLTAYTRKLVAINKDVKRKSQKKILYLYKS</sequence>
<comment type="caution">
    <text evidence="2">The sequence shown here is derived from an EMBL/GenBank/DDBJ whole genome shotgun (WGS) entry which is preliminary data.</text>
</comment>
<name>A0A9W8A2M0_9FUNG</name>
<feature type="region of interest" description="Disordered" evidence="1">
    <location>
        <begin position="162"/>
        <end position="192"/>
    </location>
</feature>
<dbReference type="AlphaFoldDB" id="A0A9W8A2M0"/>
<organism evidence="2 3">
    <name type="scientific">Mycoemilia scoparia</name>
    <dbReference type="NCBI Taxonomy" id="417184"/>
    <lineage>
        <taxon>Eukaryota</taxon>
        <taxon>Fungi</taxon>
        <taxon>Fungi incertae sedis</taxon>
        <taxon>Zoopagomycota</taxon>
        <taxon>Kickxellomycotina</taxon>
        <taxon>Kickxellomycetes</taxon>
        <taxon>Kickxellales</taxon>
        <taxon>Kickxellaceae</taxon>
        <taxon>Mycoemilia</taxon>
    </lineage>
</organism>
<dbReference type="OrthoDB" id="10592943at2759"/>
<evidence type="ECO:0000313" key="3">
    <source>
        <dbReference type="Proteomes" id="UP001150538"/>
    </source>
</evidence>
<evidence type="ECO:0000313" key="2">
    <source>
        <dbReference type="EMBL" id="KAJ1921160.1"/>
    </source>
</evidence>
<keyword evidence="3" id="KW-1185">Reference proteome</keyword>
<dbReference type="EMBL" id="JANBPU010000006">
    <property type="protein sequence ID" value="KAJ1921160.1"/>
    <property type="molecule type" value="Genomic_DNA"/>
</dbReference>
<feature type="region of interest" description="Disordered" evidence="1">
    <location>
        <begin position="106"/>
        <end position="132"/>
    </location>
</feature>
<feature type="compositionally biased region" description="Polar residues" evidence="1">
    <location>
        <begin position="165"/>
        <end position="183"/>
    </location>
</feature>
<accession>A0A9W8A2M0</accession>
<dbReference type="Proteomes" id="UP001150538">
    <property type="component" value="Unassembled WGS sequence"/>
</dbReference>